<dbReference type="Proteomes" id="UP000182237">
    <property type="component" value="Chromosome I"/>
</dbReference>
<dbReference type="RefSeq" id="WP_019194864.1">
    <property type="nucleotide sequence ID" value="NZ_LT629765.1"/>
</dbReference>
<dbReference type="OrthoDB" id="3181909at2"/>
<evidence type="ECO:0000256" key="2">
    <source>
        <dbReference type="ARBA" id="ARBA00022801"/>
    </source>
</evidence>
<dbReference type="PANTHER" id="PTHR48081">
    <property type="entry name" value="AB HYDROLASE SUPERFAMILY PROTEIN C4A8.06C"/>
    <property type="match status" value="1"/>
</dbReference>
<proteinExistence type="inferred from homology"/>
<dbReference type="InterPro" id="IPR050300">
    <property type="entry name" value="GDXG_lipolytic_enzyme"/>
</dbReference>
<evidence type="ECO:0000259" key="4">
    <source>
        <dbReference type="Pfam" id="PF07859"/>
    </source>
</evidence>
<dbReference type="Gene3D" id="3.40.50.1820">
    <property type="entry name" value="alpha/beta hydrolase"/>
    <property type="match status" value="1"/>
</dbReference>
<dbReference type="PROSITE" id="PS01173">
    <property type="entry name" value="LIPASE_GDXG_HIS"/>
    <property type="match status" value="1"/>
</dbReference>
<reference evidence="5 6" key="1">
    <citation type="submission" date="2016-10" db="EMBL/GenBank/DDBJ databases">
        <authorList>
            <person name="de Groot N.N."/>
        </authorList>
    </citation>
    <scope>NUCLEOTIDE SEQUENCE [LARGE SCALE GENOMIC DNA]</scope>
    <source>
        <strain evidence="5 6">DSM 45434</strain>
    </source>
</reference>
<name>A0A1H1V0A7_9CORY</name>
<dbReference type="InterPro" id="IPR002168">
    <property type="entry name" value="Lipase_GDXG_HIS_AS"/>
</dbReference>
<keyword evidence="2" id="KW-0378">Hydrolase</keyword>
<dbReference type="EMBL" id="LT629765">
    <property type="protein sequence ID" value="SDS77589.1"/>
    <property type="molecule type" value="Genomic_DNA"/>
</dbReference>
<dbReference type="InterPro" id="IPR013094">
    <property type="entry name" value="AB_hydrolase_3"/>
</dbReference>
<dbReference type="AlphaFoldDB" id="A0A1H1V0A7"/>
<dbReference type="PANTHER" id="PTHR48081:SF8">
    <property type="entry name" value="ALPHA_BETA HYDROLASE FOLD-3 DOMAIN-CONTAINING PROTEIN-RELATED"/>
    <property type="match status" value="1"/>
</dbReference>
<dbReference type="SUPFAM" id="SSF53474">
    <property type="entry name" value="alpha/beta-Hydrolases"/>
    <property type="match status" value="1"/>
</dbReference>
<dbReference type="PROSITE" id="PS01174">
    <property type="entry name" value="LIPASE_GDXG_SER"/>
    <property type="match status" value="1"/>
</dbReference>
<dbReference type="Pfam" id="PF07859">
    <property type="entry name" value="Abhydrolase_3"/>
    <property type="match status" value="1"/>
</dbReference>
<evidence type="ECO:0000256" key="3">
    <source>
        <dbReference type="PROSITE-ProRule" id="PRU10038"/>
    </source>
</evidence>
<comment type="similarity">
    <text evidence="1">Belongs to the 'GDXG' lipolytic enzyme family.</text>
</comment>
<dbReference type="STRING" id="1203190.GCA_000312345_02080"/>
<evidence type="ECO:0000313" key="5">
    <source>
        <dbReference type="EMBL" id="SDS77589.1"/>
    </source>
</evidence>
<dbReference type="eggNOG" id="COG0657">
    <property type="taxonomic scope" value="Bacteria"/>
</dbReference>
<accession>A0A1H1V0A7</accession>
<gene>
    <name evidence="5" type="ORF">SAMN04488539_2367</name>
</gene>
<dbReference type="InterPro" id="IPR033140">
    <property type="entry name" value="Lipase_GDXG_put_SER_AS"/>
</dbReference>
<sequence>MATEQTIDDYTKRPVAADALPTLQAFREGGAKPFHEFAVEDVRDTYVANTEAAPLTEHREPEHTDFEVGQFRVRLYEPRDTDQRSEPTAGILFMHGGGWVMGDLRTHHSVARRLAARTCLPVLAVDYRLAPEHRYPAAVDDCREALQWFIECSDVHGVTLTSVSFAGDSAGGQLAAILTNETVAGASSIPVDCQVLLYPAVDLTEENMATSTSYQRLTEGFPLVADTMKWFVDTYIEDGVDRTAADISPLRAELPENLPASFVITVDNDPLAEEGARYAAKLAAAGAPVHYEHLSGYAHGLFTSAAKIPTGERYLNKAADFIVDSAGARTQD</sequence>
<evidence type="ECO:0000256" key="1">
    <source>
        <dbReference type="ARBA" id="ARBA00010515"/>
    </source>
</evidence>
<protein>
    <submittedName>
        <fullName evidence="5">Acetyl esterase</fullName>
    </submittedName>
</protein>
<dbReference type="GO" id="GO:0016787">
    <property type="term" value="F:hydrolase activity"/>
    <property type="evidence" value="ECO:0007669"/>
    <property type="project" value="UniProtKB-KW"/>
</dbReference>
<organism evidence="5 6">
    <name type="scientific">Corynebacterium timonense</name>
    <dbReference type="NCBI Taxonomy" id="441500"/>
    <lineage>
        <taxon>Bacteria</taxon>
        <taxon>Bacillati</taxon>
        <taxon>Actinomycetota</taxon>
        <taxon>Actinomycetes</taxon>
        <taxon>Mycobacteriales</taxon>
        <taxon>Corynebacteriaceae</taxon>
        <taxon>Corynebacterium</taxon>
    </lineage>
</organism>
<keyword evidence="6" id="KW-1185">Reference proteome</keyword>
<evidence type="ECO:0000313" key="6">
    <source>
        <dbReference type="Proteomes" id="UP000182237"/>
    </source>
</evidence>
<dbReference type="InterPro" id="IPR029058">
    <property type="entry name" value="AB_hydrolase_fold"/>
</dbReference>
<feature type="domain" description="Alpha/beta hydrolase fold-3" evidence="4">
    <location>
        <begin position="91"/>
        <end position="302"/>
    </location>
</feature>
<feature type="active site" evidence="3">
    <location>
        <position position="169"/>
    </location>
</feature>